<dbReference type="GO" id="GO:0007155">
    <property type="term" value="P:cell adhesion"/>
    <property type="evidence" value="ECO:0007669"/>
    <property type="project" value="UniProtKB-KW"/>
</dbReference>
<reference evidence="9" key="2">
    <citation type="submission" date="2020-11" db="EMBL/GenBank/DDBJ databases">
        <authorList>
            <person name="McCartney M.A."/>
            <person name="Auch B."/>
            <person name="Kono T."/>
            <person name="Mallez S."/>
            <person name="Becker A."/>
            <person name="Gohl D.M."/>
            <person name="Silverstein K.A.T."/>
            <person name="Koren S."/>
            <person name="Bechman K.B."/>
            <person name="Herman A."/>
            <person name="Abrahante J.E."/>
            <person name="Garbe J."/>
        </authorList>
    </citation>
    <scope>NUCLEOTIDE SEQUENCE</scope>
    <source>
        <strain evidence="9">Duluth1</strain>
        <tissue evidence="9">Whole animal</tissue>
    </source>
</reference>
<feature type="compositionally biased region" description="Basic and acidic residues" evidence="7">
    <location>
        <begin position="39"/>
        <end position="51"/>
    </location>
</feature>
<evidence type="ECO:0000256" key="5">
    <source>
        <dbReference type="ARBA" id="ARBA00022989"/>
    </source>
</evidence>
<keyword evidence="5 8" id="KW-1133">Transmembrane helix</keyword>
<dbReference type="GO" id="GO:0016020">
    <property type="term" value="C:membrane"/>
    <property type="evidence" value="ECO:0007669"/>
    <property type="project" value="UniProtKB-SubCell"/>
</dbReference>
<evidence type="ECO:0000313" key="10">
    <source>
        <dbReference type="Proteomes" id="UP000828390"/>
    </source>
</evidence>
<organism evidence="9 10">
    <name type="scientific">Dreissena polymorpha</name>
    <name type="common">Zebra mussel</name>
    <name type="synonym">Mytilus polymorpha</name>
    <dbReference type="NCBI Taxonomy" id="45954"/>
    <lineage>
        <taxon>Eukaryota</taxon>
        <taxon>Metazoa</taxon>
        <taxon>Spiralia</taxon>
        <taxon>Lophotrochozoa</taxon>
        <taxon>Mollusca</taxon>
        <taxon>Bivalvia</taxon>
        <taxon>Autobranchia</taxon>
        <taxon>Heteroconchia</taxon>
        <taxon>Euheterodonta</taxon>
        <taxon>Imparidentia</taxon>
        <taxon>Neoheterodontei</taxon>
        <taxon>Myida</taxon>
        <taxon>Dreissenoidea</taxon>
        <taxon>Dreissenidae</taxon>
        <taxon>Dreissena</taxon>
    </lineage>
</organism>
<dbReference type="Pfam" id="PF04923">
    <property type="entry name" value="Ninjurin"/>
    <property type="match status" value="1"/>
</dbReference>
<dbReference type="GO" id="GO:0042246">
    <property type="term" value="P:tissue regeneration"/>
    <property type="evidence" value="ECO:0007669"/>
    <property type="project" value="InterPro"/>
</dbReference>
<dbReference type="PANTHER" id="PTHR12316:SF17">
    <property type="entry name" value="NINJURIN C, ISOFORM D"/>
    <property type="match status" value="1"/>
</dbReference>
<keyword evidence="4" id="KW-0130">Cell adhesion</keyword>
<comment type="caution">
    <text evidence="9">The sequence shown here is derived from an EMBL/GenBank/DDBJ whole genome shotgun (WGS) entry which is preliminary data.</text>
</comment>
<comment type="subcellular location">
    <subcellularLocation>
        <location evidence="1">Membrane</location>
        <topology evidence="1">Multi-pass membrane protein</topology>
    </subcellularLocation>
</comment>
<comment type="similarity">
    <text evidence="2">Belongs to the ninjurin family.</text>
</comment>
<evidence type="ECO:0000256" key="4">
    <source>
        <dbReference type="ARBA" id="ARBA00022889"/>
    </source>
</evidence>
<feature type="transmembrane region" description="Helical" evidence="8">
    <location>
        <begin position="165"/>
        <end position="185"/>
    </location>
</feature>
<dbReference type="Proteomes" id="UP000828390">
    <property type="component" value="Unassembled WGS sequence"/>
</dbReference>
<sequence length="217" mass="24283">MAQTRQSHDEAIEKENQPGHLSQPPVASISVPNMTQTRQSHDEAIEKENQPEHLSQPQVASISKMAEQPNIYVGMRNFIHQLMDVALVMANVSQLKTLLSLENKDKYYYPIFVFILMSIGLQDIFTICVLMIWSIEKKLDEHKADHNAHKNDRRQRLIEERLDKFCNILVLLIIVSNVFITAFGVEPRGGGDNEGKVMSVVGSGTQNGTDAAAAGKT</sequence>
<evidence type="ECO:0008006" key="11">
    <source>
        <dbReference type="Google" id="ProtNLM"/>
    </source>
</evidence>
<gene>
    <name evidence="9" type="ORF">DPMN_056519</name>
</gene>
<reference evidence="9" key="1">
    <citation type="journal article" date="2019" name="bioRxiv">
        <title>The Genome of the Zebra Mussel, Dreissena polymorpha: A Resource for Invasive Species Research.</title>
        <authorList>
            <person name="McCartney M.A."/>
            <person name="Auch B."/>
            <person name="Kono T."/>
            <person name="Mallez S."/>
            <person name="Zhang Y."/>
            <person name="Obille A."/>
            <person name="Becker A."/>
            <person name="Abrahante J.E."/>
            <person name="Garbe J."/>
            <person name="Badalamenti J.P."/>
            <person name="Herman A."/>
            <person name="Mangelson H."/>
            <person name="Liachko I."/>
            <person name="Sullivan S."/>
            <person name="Sone E.D."/>
            <person name="Koren S."/>
            <person name="Silverstein K.A.T."/>
            <person name="Beckman K.B."/>
            <person name="Gohl D.M."/>
        </authorList>
    </citation>
    <scope>NUCLEOTIDE SEQUENCE</scope>
    <source>
        <strain evidence="9">Duluth1</strain>
        <tissue evidence="9">Whole animal</tissue>
    </source>
</reference>
<keyword evidence="6 8" id="KW-0472">Membrane</keyword>
<evidence type="ECO:0000313" key="9">
    <source>
        <dbReference type="EMBL" id="KAH3730529.1"/>
    </source>
</evidence>
<dbReference type="EMBL" id="JAIWYP010000012">
    <property type="protein sequence ID" value="KAH3730529.1"/>
    <property type="molecule type" value="Genomic_DNA"/>
</dbReference>
<keyword evidence="3 8" id="KW-0812">Transmembrane</keyword>
<evidence type="ECO:0000256" key="2">
    <source>
        <dbReference type="ARBA" id="ARBA00008141"/>
    </source>
</evidence>
<dbReference type="PANTHER" id="PTHR12316">
    <property type="entry name" value="NINJURIN-RELATED"/>
    <property type="match status" value="1"/>
</dbReference>
<dbReference type="OrthoDB" id="10037074at2759"/>
<protein>
    <recommendedName>
        <fullName evidence="11">Ninjurin-1</fullName>
    </recommendedName>
</protein>
<evidence type="ECO:0000256" key="3">
    <source>
        <dbReference type="ARBA" id="ARBA00022692"/>
    </source>
</evidence>
<evidence type="ECO:0000256" key="8">
    <source>
        <dbReference type="SAM" id="Phobius"/>
    </source>
</evidence>
<dbReference type="InterPro" id="IPR007007">
    <property type="entry name" value="Ninjurin"/>
</dbReference>
<proteinExistence type="inferred from homology"/>
<dbReference type="AlphaFoldDB" id="A0A9D4CTK9"/>
<evidence type="ECO:0000256" key="1">
    <source>
        <dbReference type="ARBA" id="ARBA00004141"/>
    </source>
</evidence>
<evidence type="ECO:0000256" key="6">
    <source>
        <dbReference type="ARBA" id="ARBA00023136"/>
    </source>
</evidence>
<feature type="transmembrane region" description="Helical" evidence="8">
    <location>
        <begin position="107"/>
        <end position="133"/>
    </location>
</feature>
<name>A0A9D4CTK9_DREPO</name>
<feature type="compositionally biased region" description="Basic and acidic residues" evidence="7">
    <location>
        <begin position="1"/>
        <end position="17"/>
    </location>
</feature>
<feature type="region of interest" description="Disordered" evidence="7">
    <location>
        <begin position="1"/>
        <end position="60"/>
    </location>
</feature>
<evidence type="ECO:0000256" key="7">
    <source>
        <dbReference type="SAM" id="MobiDB-lite"/>
    </source>
</evidence>
<keyword evidence="10" id="KW-1185">Reference proteome</keyword>
<accession>A0A9D4CTK9</accession>